<evidence type="ECO:0000256" key="6">
    <source>
        <dbReference type="ARBA" id="ARBA00022989"/>
    </source>
</evidence>
<feature type="transmembrane region" description="Helical" evidence="14">
    <location>
        <begin position="341"/>
        <end position="361"/>
    </location>
</feature>
<reference evidence="15" key="1">
    <citation type="submission" date="2020-11" db="EMBL/GenBank/DDBJ databases">
        <authorList>
            <person name="Tran Van P."/>
        </authorList>
    </citation>
    <scope>NUCLEOTIDE SEQUENCE</scope>
</reference>
<sequence>MRGMEFVTAIRNLPTAMIYRLTNSWDDLIWDCSYQGQDCTDEKYFALTLSSDYGICFMFNSKFNAHDSIAGTRKSSLTGSEYGVSNRSAGRIPYLADACGPHPYFFTEICAISQSKRKFQEQTAGRLSLTMYLDQDDYMSNPLSQSAGVRLTVHSVEELPSPNEEGFYLQPTSHASIALKMVNISRLPEPYQPSCFSSWGQTYYSPFYPFNDTIPVGYSVAQCNRLCEIMASDYYCKCRNPIYMDYFQRFDFEYYVLPFCDITTEIRSVRHPNFAQQSSLVAKLGTSLGLDTSKPNFAISEDDIQRYLDTVQKNLLKADVYFQTLNLNVIEQQPKRDIKNLISDLGGILGIYLGLCLIVLIEIFEFLFLLAYNTALYFCCSLGAIRRVAVENPQARRDFLSKRSRSLSPRQNHPRLYNQYPPPIKQLAGLPPEYTNPPGKYPYMNPFTF</sequence>
<evidence type="ECO:0000256" key="1">
    <source>
        <dbReference type="ARBA" id="ARBA00004141"/>
    </source>
</evidence>
<evidence type="ECO:0000256" key="5">
    <source>
        <dbReference type="ARBA" id="ARBA00022692"/>
    </source>
</evidence>
<keyword evidence="8 12" id="KW-0406">Ion transport</keyword>
<dbReference type="EMBL" id="LR903759">
    <property type="protein sequence ID" value="CAD7252251.1"/>
    <property type="molecule type" value="Genomic_DNA"/>
</dbReference>
<keyword evidence="9 14" id="KW-0472">Membrane</keyword>
<dbReference type="EMBL" id="CAJPEV010004242">
    <property type="protein sequence ID" value="CAG0901448.1"/>
    <property type="molecule type" value="Genomic_DNA"/>
</dbReference>
<gene>
    <name evidence="15" type="ORF">DSTB1V02_LOCUS12009</name>
</gene>
<feature type="region of interest" description="Disordered" evidence="13">
    <location>
        <begin position="401"/>
        <end position="422"/>
    </location>
</feature>
<dbReference type="PANTHER" id="PTHR11690:SF248">
    <property type="entry name" value="PICKPOCKET 17, ISOFORM A"/>
    <property type="match status" value="1"/>
</dbReference>
<organism evidence="15">
    <name type="scientific">Darwinula stevensoni</name>
    <dbReference type="NCBI Taxonomy" id="69355"/>
    <lineage>
        <taxon>Eukaryota</taxon>
        <taxon>Metazoa</taxon>
        <taxon>Ecdysozoa</taxon>
        <taxon>Arthropoda</taxon>
        <taxon>Crustacea</taxon>
        <taxon>Oligostraca</taxon>
        <taxon>Ostracoda</taxon>
        <taxon>Podocopa</taxon>
        <taxon>Podocopida</taxon>
        <taxon>Darwinulocopina</taxon>
        <taxon>Darwinuloidea</taxon>
        <taxon>Darwinulidae</taxon>
        <taxon>Darwinula</taxon>
    </lineage>
</organism>
<dbReference type="PRINTS" id="PR01078">
    <property type="entry name" value="AMINACHANNEL"/>
</dbReference>
<evidence type="ECO:0000256" key="12">
    <source>
        <dbReference type="RuleBase" id="RU000679"/>
    </source>
</evidence>
<evidence type="ECO:0000256" key="4">
    <source>
        <dbReference type="ARBA" id="ARBA00022461"/>
    </source>
</evidence>
<dbReference type="OrthoDB" id="10051479at2759"/>
<dbReference type="Gene3D" id="2.60.470.10">
    <property type="entry name" value="Acid-sensing ion channels like domains"/>
    <property type="match status" value="1"/>
</dbReference>
<dbReference type="AlphaFoldDB" id="A0A7R9ADU7"/>
<keyword evidence="10 12" id="KW-0739">Sodium transport</keyword>
<evidence type="ECO:0000256" key="10">
    <source>
        <dbReference type="ARBA" id="ARBA00023201"/>
    </source>
</evidence>
<keyword evidence="6 14" id="KW-1133">Transmembrane helix</keyword>
<evidence type="ECO:0000256" key="7">
    <source>
        <dbReference type="ARBA" id="ARBA00023053"/>
    </source>
</evidence>
<accession>A0A7R9ADU7</accession>
<keyword evidence="7" id="KW-0915">Sodium</keyword>
<evidence type="ECO:0000313" key="16">
    <source>
        <dbReference type="Proteomes" id="UP000677054"/>
    </source>
</evidence>
<comment type="subcellular location">
    <subcellularLocation>
        <location evidence="1">Membrane</location>
        <topology evidence="1">Multi-pass membrane protein</topology>
    </subcellularLocation>
</comment>
<evidence type="ECO:0000256" key="11">
    <source>
        <dbReference type="ARBA" id="ARBA00023303"/>
    </source>
</evidence>
<evidence type="ECO:0000313" key="15">
    <source>
        <dbReference type="EMBL" id="CAD7252251.1"/>
    </source>
</evidence>
<keyword evidence="16" id="KW-1185">Reference proteome</keyword>
<keyword evidence="4 12" id="KW-0894">Sodium channel</keyword>
<evidence type="ECO:0000256" key="3">
    <source>
        <dbReference type="ARBA" id="ARBA00022448"/>
    </source>
</evidence>
<dbReference type="GO" id="GO:0005886">
    <property type="term" value="C:plasma membrane"/>
    <property type="evidence" value="ECO:0007669"/>
    <property type="project" value="TreeGrafter"/>
</dbReference>
<keyword evidence="3 12" id="KW-0813">Transport</keyword>
<evidence type="ECO:0000256" key="8">
    <source>
        <dbReference type="ARBA" id="ARBA00023065"/>
    </source>
</evidence>
<evidence type="ECO:0000256" key="9">
    <source>
        <dbReference type="ARBA" id="ARBA00023136"/>
    </source>
</evidence>
<keyword evidence="5 12" id="KW-0812">Transmembrane</keyword>
<dbReference type="InterPro" id="IPR001873">
    <property type="entry name" value="ENaC"/>
</dbReference>
<protein>
    <submittedName>
        <fullName evidence="15">Uncharacterized protein</fullName>
    </submittedName>
</protein>
<evidence type="ECO:0000256" key="14">
    <source>
        <dbReference type="SAM" id="Phobius"/>
    </source>
</evidence>
<proteinExistence type="inferred from homology"/>
<name>A0A7R9ADU7_9CRUS</name>
<dbReference type="Pfam" id="PF00858">
    <property type="entry name" value="ASC"/>
    <property type="match status" value="1"/>
</dbReference>
<evidence type="ECO:0000256" key="13">
    <source>
        <dbReference type="SAM" id="MobiDB-lite"/>
    </source>
</evidence>
<dbReference type="GO" id="GO:0015280">
    <property type="term" value="F:ligand-gated sodium channel activity"/>
    <property type="evidence" value="ECO:0007669"/>
    <property type="project" value="TreeGrafter"/>
</dbReference>
<dbReference type="PANTHER" id="PTHR11690">
    <property type="entry name" value="AMILORIDE-SENSITIVE SODIUM CHANNEL-RELATED"/>
    <property type="match status" value="1"/>
</dbReference>
<evidence type="ECO:0000256" key="2">
    <source>
        <dbReference type="ARBA" id="ARBA00007193"/>
    </source>
</evidence>
<dbReference type="Proteomes" id="UP000677054">
    <property type="component" value="Unassembled WGS sequence"/>
</dbReference>
<comment type="similarity">
    <text evidence="2 12">Belongs to the amiloride-sensitive sodium channel (TC 1.A.6) family.</text>
</comment>
<keyword evidence="11 12" id="KW-0407">Ion channel</keyword>